<dbReference type="Gene3D" id="2.60.120.260">
    <property type="entry name" value="Galactose-binding domain-like"/>
    <property type="match status" value="1"/>
</dbReference>
<feature type="region of interest" description="Disordered" evidence="1">
    <location>
        <begin position="231"/>
        <end position="286"/>
    </location>
</feature>
<dbReference type="InterPro" id="IPR008979">
    <property type="entry name" value="Galactose-bd-like_sf"/>
</dbReference>
<dbReference type="AlphaFoldDB" id="A0A3A6TTX3"/>
<dbReference type="Proteomes" id="UP000273022">
    <property type="component" value="Unassembled WGS sequence"/>
</dbReference>
<dbReference type="PROSITE" id="PS50022">
    <property type="entry name" value="FA58C_3"/>
    <property type="match status" value="1"/>
</dbReference>
<sequence length="390" mass="43874">MKLHSYLIITSSLFMATAVAAETIEPDDFYKTSGCYRFYDQNTKTVTLNGTDNVNTKFTCLSADDLTGLPEPLIDFHALNRGVTVLHSNEGTSSERMVFMRQGSVNSPLQSDDLIFGQLFNSDGANTKVNSNVLMSANIYNDGHNSAELFISAENNDRTSSIAELVFYNSEHHGSDSTTSVDFRDFIAKPEQLAREANNFYIPLINTYNTKYANIFTPTVANLKYPPLPVEVEPEPEPKPEVQPIAPKPEEPTAIRPSGRVNLALNKPVTSSNSYNRAEPPENAVDGSDHTRWLAAGGHHGKYLTVDLEDKYWVSRIVFTTGEFHKFYSQMQGAVNYTIEYWDGEKWNLLFKRNGYKSPSQSIEFKPVIASKIKFSSPDYWVRLHEISVY</sequence>
<evidence type="ECO:0000313" key="4">
    <source>
        <dbReference type="EMBL" id="RJY12222.1"/>
    </source>
</evidence>
<protein>
    <submittedName>
        <fullName evidence="4">Discoidin domain-containing protein</fullName>
    </submittedName>
</protein>
<dbReference type="OrthoDB" id="1098018at2"/>
<reference evidence="4 5" key="1">
    <citation type="submission" date="2018-09" db="EMBL/GenBank/DDBJ databases">
        <title>Phylogeny of the Shewanellaceae, and recommendation for two new genera, Pseudoshewanella and Parashewanella.</title>
        <authorList>
            <person name="Wang G."/>
        </authorList>
    </citation>
    <scope>NUCLEOTIDE SEQUENCE [LARGE SCALE GENOMIC DNA]</scope>
    <source>
        <strain evidence="4 5">KCTC 22492</strain>
    </source>
</reference>
<evidence type="ECO:0000259" key="3">
    <source>
        <dbReference type="PROSITE" id="PS50022"/>
    </source>
</evidence>
<feature type="chain" id="PRO_5017191879" evidence="2">
    <location>
        <begin position="21"/>
        <end position="390"/>
    </location>
</feature>
<dbReference type="RefSeq" id="WP_121854002.1">
    <property type="nucleotide sequence ID" value="NZ_CP037952.1"/>
</dbReference>
<dbReference type="EMBL" id="QYYH01000077">
    <property type="protein sequence ID" value="RJY12222.1"/>
    <property type="molecule type" value="Genomic_DNA"/>
</dbReference>
<organism evidence="4 5">
    <name type="scientific">Parashewanella spongiae</name>
    <dbReference type="NCBI Taxonomy" id="342950"/>
    <lineage>
        <taxon>Bacteria</taxon>
        <taxon>Pseudomonadati</taxon>
        <taxon>Pseudomonadota</taxon>
        <taxon>Gammaproteobacteria</taxon>
        <taxon>Alteromonadales</taxon>
        <taxon>Shewanellaceae</taxon>
        <taxon>Parashewanella</taxon>
    </lineage>
</organism>
<dbReference type="SUPFAM" id="SSF49785">
    <property type="entry name" value="Galactose-binding domain-like"/>
    <property type="match status" value="1"/>
</dbReference>
<gene>
    <name evidence="4" type="ORF">D5R81_12660</name>
</gene>
<keyword evidence="5" id="KW-1185">Reference proteome</keyword>
<evidence type="ECO:0000313" key="5">
    <source>
        <dbReference type="Proteomes" id="UP000273022"/>
    </source>
</evidence>
<feature type="domain" description="F5/8 type C" evidence="3">
    <location>
        <begin position="249"/>
        <end position="390"/>
    </location>
</feature>
<feature type="signal peptide" evidence="2">
    <location>
        <begin position="1"/>
        <end position="20"/>
    </location>
</feature>
<dbReference type="InterPro" id="IPR000421">
    <property type="entry name" value="FA58C"/>
</dbReference>
<keyword evidence="2" id="KW-0732">Signal</keyword>
<name>A0A3A6TTX3_9GAMM</name>
<accession>A0A3A6TTX3</accession>
<evidence type="ECO:0000256" key="2">
    <source>
        <dbReference type="SAM" id="SignalP"/>
    </source>
</evidence>
<evidence type="ECO:0000256" key="1">
    <source>
        <dbReference type="SAM" id="MobiDB-lite"/>
    </source>
</evidence>
<comment type="caution">
    <text evidence="4">The sequence shown here is derived from an EMBL/GenBank/DDBJ whole genome shotgun (WGS) entry which is preliminary data.</text>
</comment>
<proteinExistence type="predicted"/>
<dbReference type="Pfam" id="PF00754">
    <property type="entry name" value="F5_F8_type_C"/>
    <property type="match status" value="1"/>
</dbReference>